<comment type="caution">
    <text evidence="2">The sequence shown here is derived from an EMBL/GenBank/DDBJ whole genome shotgun (WGS) entry which is preliminary data.</text>
</comment>
<evidence type="ECO:0000313" key="3">
    <source>
        <dbReference type="Proteomes" id="UP001283361"/>
    </source>
</evidence>
<name>A0AAE1AS75_9GAST</name>
<organism evidence="2 3">
    <name type="scientific">Elysia crispata</name>
    <name type="common">lettuce slug</name>
    <dbReference type="NCBI Taxonomy" id="231223"/>
    <lineage>
        <taxon>Eukaryota</taxon>
        <taxon>Metazoa</taxon>
        <taxon>Spiralia</taxon>
        <taxon>Lophotrochozoa</taxon>
        <taxon>Mollusca</taxon>
        <taxon>Gastropoda</taxon>
        <taxon>Heterobranchia</taxon>
        <taxon>Euthyneura</taxon>
        <taxon>Panpulmonata</taxon>
        <taxon>Sacoglossa</taxon>
        <taxon>Placobranchoidea</taxon>
        <taxon>Plakobranchidae</taxon>
        <taxon>Elysia</taxon>
    </lineage>
</organism>
<dbReference type="Proteomes" id="UP001283361">
    <property type="component" value="Unassembled WGS sequence"/>
</dbReference>
<sequence>MAYERLLSACRLAMPGRGLSVCQGCAESMGDQLHFGLDLTVNFIGISIDAAYGDTEESGNTETGQRGVGRRSSSNCMEEGLGEEESGNSVEGQTGWR</sequence>
<dbReference type="AlphaFoldDB" id="A0AAE1AS75"/>
<evidence type="ECO:0000313" key="2">
    <source>
        <dbReference type="EMBL" id="KAK3791787.1"/>
    </source>
</evidence>
<dbReference type="EMBL" id="JAWDGP010001430">
    <property type="protein sequence ID" value="KAK3791787.1"/>
    <property type="molecule type" value="Genomic_DNA"/>
</dbReference>
<feature type="compositionally biased region" description="Low complexity" evidence="1">
    <location>
        <begin position="87"/>
        <end position="97"/>
    </location>
</feature>
<protein>
    <submittedName>
        <fullName evidence="2">Uncharacterized protein</fullName>
    </submittedName>
</protein>
<evidence type="ECO:0000256" key="1">
    <source>
        <dbReference type="SAM" id="MobiDB-lite"/>
    </source>
</evidence>
<accession>A0AAE1AS75</accession>
<gene>
    <name evidence="2" type="ORF">RRG08_028935</name>
</gene>
<reference evidence="2" key="1">
    <citation type="journal article" date="2023" name="G3 (Bethesda)">
        <title>A reference genome for the long-term kleptoplast-retaining sea slug Elysia crispata morphotype clarki.</title>
        <authorList>
            <person name="Eastman K.E."/>
            <person name="Pendleton A.L."/>
            <person name="Shaikh M.A."/>
            <person name="Suttiyut T."/>
            <person name="Ogas R."/>
            <person name="Tomko P."/>
            <person name="Gavelis G."/>
            <person name="Widhalm J.R."/>
            <person name="Wisecaver J.H."/>
        </authorList>
    </citation>
    <scope>NUCLEOTIDE SEQUENCE</scope>
    <source>
        <strain evidence="2">ECLA1</strain>
    </source>
</reference>
<keyword evidence="3" id="KW-1185">Reference proteome</keyword>
<feature type="region of interest" description="Disordered" evidence="1">
    <location>
        <begin position="54"/>
        <end position="97"/>
    </location>
</feature>
<proteinExistence type="predicted"/>